<evidence type="ECO:0000313" key="4">
    <source>
        <dbReference type="Proteomes" id="UP000243507"/>
    </source>
</evidence>
<gene>
    <name evidence="3" type="ORF">CLN94_04095</name>
</gene>
<evidence type="ECO:0000256" key="1">
    <source>
        <dbReference type="SAM" id="Phobius"/>
    </source>
</evidence>
<feature type="transmembrane region" description="Helical" evidence="1">
    <location>
        <begin position="107"/>
        <end position="126"/>
    </location>
</feature>
<proteinExistence type="predicted"/>
<feature type="transmembrane region" description="Helical" evidence="1">
    <location>
        <begin position="243"/>
        <end position="261"/>
    </location>
</feature>
<reference evidence="3 4" key="1">
    <citation type="submission" date="2017-09" db="EMBL/GenBank/DDBJ databases">
        <title>A multilocus sequence analysis scheme for characterization of bacteria in the genus Thioclava.</title>
        <authorList>
            <person name="Liu Y."/>
            <person name="Shao Z."/>
        </authorList>
    </citation>
    <scope>NUCLEOTIDE SEQUENCE [LARGE SCALE GENOMIC DNA]</scope>
    <source>
        <strain evidence="3 4">CAU 1312</strain>
    </source>
</reference>
<dbReference type="InterPro" id="IPR000620">
    <property type="entry name" value="EamA_dom"/>
</dbReference>
<dbReference type="PANTHER" id="PTHR22911">
    <property type="entry name" value="ACYL-MALONYL CONDENSING ENZYME-RELATED"/>
    <property type="match status" value="1"/>
</dbReference>
<keyword evidence="1" id="KW-1133">Transmembrane helix</keyword>
<dbReference type="InterPro" id="IPR037185">
    <property type="entry name" value="EmrE-like"/>
</dbReference>
<feature type="domain" description="EamA" evidence="2">
    <location>
        <begin position="2"/>
        <end position="122"/>
    </location>
</feature>
<feature type="transmembrane region" description="Helical" evidence="1">
    <location>
        <begin position="189"/>
        <end position="210"/>
    </location>
</feature>
<dbReference type="GO" id="GO:0016020">
    <property type="term" value="C:membrane"/>
    <property type="evidence" value="ECO:0007669"/>
    <property type="project" value="InterPro"/>
</dbReference>
<keyword evidence="1" id="KW-0472">Membrane</keyword>
<protein>
    <submittedName>
        <fullName evidence="3">EamA family transporter</fullName>
    </submittedName>
</protein>
<feature type="transmembrane region" description="Helical" evidence="1">
    <location>
        <begin position="54"/>
        <end position="75"/>
    </location>
</feature>
<feature type="domain" description="EamA" evidence="2">
    <location>
        <begin position="134"/>
        <end position="255"/>
    </location>
</feature>
<feature type="transmembrane region" description="Helical" evidence="1">
    <location>
        <begin position="132"/>
        <end position="150"/>
    </location>
</feature>
<keyword evidence="1" id="KW-0812">Transmembrane</keyword>
<dbReference type="PANTHER" id="PTHR22911:SF103">
    <property type="entry name" value="BLR2811 PROTEIN"/>
    <property type="match status" value="1"/>
</dbReference>
<feature type="transmembrane region" description="Helical" evidence="1">
    <location>
        <begin position="81"/>
        <end position="100"/>
    </location>
</feature>
<dbReference type="EMBL" id="NTJD01000002">
    <property type="protein sequence ID" value="PCD77687.1"/>
    <property type="molecule type" value="Genomic_DNA"/>
</dbReference>
<accession>A0A2A4CT72</accession>
<name>A0A2A4CT72_9RHOB</name>
<feature type="transmembrane region" description="Helical" evidence="1">
    <location>
        <begin position="217"/>
        <end position="237"/>
    </location>
</feature>
<evidence type="ECO:0000259" key="2">
    <source>
        <dbReference type="Pfam" id="PF00892"/>
    </source>
</evidence>
<sequence>MIFTLMDAFAKELTQRYHPGQIVWARFAVNFVVIVAIFRARAPRVFRSRRPGLQFLRALTQIATVTLYFLAIQQIGLAEAAALFDINPMLITLGAALFLGESLGPRRLVGIAIAFVGALIILRPGMGAFEPAGLYAICGAFVYAAGALLTRAVRTESTGTSMLWSAVVGLTITSLAVPLFWAPVATGDLWLFALVGVLGAAGQAFLIMAFAETEAGLLAPFGYLGLVFSAFWGALFFGQWPDGYTILGAAIITAAGVYVWWRERQATRRAA</sequence>
<dbReference type="Proteomes" id="UP000243507">
    <property type="component" value="Unassembled WGS sequence"/>
</dbReference>
<keyword evidence="4" id="KW-1185">Reference proteome</keyword>
<feature type="transmembrane region" description="Helical" evidence="1">
    <location>
        <begin position="23"/>
        <end position="42"/>
    </location>
</feature>
<dbReference type="Gene3D" id="1.10.3730.20">
    <property type="match status" value="1"/>
</dbReference>
<dbReference type="SUPFAM" id="SSF103481">
    <property type="entry name" value="Multidrug resistance efflux transporter EmrE"/>
    <property type="match status" value="2"/>
</dbReference>
<feature type="transmembrane region" description="Helical" evidence="1">
    <location>
        <begin position="162"/>
        <end position="183"/>
    </location>
</feature>
<comment type="caution">
    <text evidence="3">The sequence shown here is derived from an EMBL/GenBank/DDBJ whole genome shotgun (WGS) entry which is preliminary data.</text>
</comment>
<dbReference type="AlphaFoldDB" id="A0A2A4CT72"/>
<dbReference type="Pfam" id="PF00892">
    <property type="entry name" value="EamA"/>
    <property type="match status" value="2"/>
</dbReference>
<organism evidence="3 4">
    <name type="scientific">Pseudothioclava arenosa</name>
    <dbReference type="NCBI Taxonomy" id="1795308"/>
    <lineage>
        <taxon>Bacteria</taxon>
        <taxon>Pseudomonadati</taxon>
        <taxon>Pseudomonadota</taxon>
        <taxon>Alphaproteobacteria</taxon>
        <taxon>Rhodobacterales</taxon>
        <taxon>Paracoccaceae</taxon>
        <taxon>Pseudothioclava</taxon>
    </lineage>
</organism>
<evidence type="ECO:0000313" key="3">
    <source>
        <dbReference type="EMBL" id="PCD77687.1"/>
    </source>
</evidence>